<evidence type="ECO:0000313" key="9">
    <source>
        <dbReference type="Proteomes" id="UP000503096"/>
    </source>
</evidence>
<evidence type="ECO:0000256" key="1">
    <source>
        <dbReference type="ARBA" id="ARBA00010815"/>
    </source>
</evidence>
<dbReference type="KEGG" id="upl:DSM104440_02017"/>
<dbReference type="InterPro" id="IPR029063">
    <property type="entry name" value="SAM-dependent_MTases_sf"/>
</dbReference>
<dbReference type="Pfam" id="PF25371">
    <property type="entry name" value="DUF7884"/>
    <property type="match status" value="1"/>
</dbReference>
<comment type="similarity">
    <text evidence="1">Belongs to the CFA/CMAS family.</text>
</comment>
<dbReference type="InterPro" id="IPR057206">
    <property type="entry name" value="DUF7884"/>
</dbReference>
<dbReference type="PIRSF" id="PIRSF003085">
    <property type="entry name" value="CMAS"/>
    <property type="match status" value="1"/>
</dbReference>
<dbReference type="RefSeq" id="WP_212758023.1">
    <property type="nucleotide sequence ID" value="NZ_CP053073.1"/>
</dbReference>
<dbReference type="EC" id="2.1.1.-" evidence="8"/>
<evidence type="ECO:0000259" key="7">
    <source>
        <dbReference type="Pfam" id="PF25371"/>
    </source>
</evidence>
<dbReference type="PANTHER" id="PTHR43667:SF1">
    <property type="entry name" value="CYCLOPROPANE-FATTY-ACYL-PHOSPHOLIPID SYNTHASE"/>
    <property type="match status" value="1"/>
</dbReference>
<dbReference type="CDD" id="cd02440">
    <property type="entry name" value="AdoMet_MTases"/>
    <property type="match status" value="1"/>
</dbReference>
<dbReference type="InParanoid" id="A0A6M4H6P8"/>
<keyword evidence="5" id="KW-0443">Lipid metabolism</keyword>
<dbReference type="GO" id="GO:0008168">
    <property type="term" value="F:methyltransferase activity"/>
    <property type="evidence" value="ECO:0007669"/>
    <property type="project" value="UniProtKB-KW"/>
</dbReference>
<evidence type="ECO:0000256" key="4">
    <source>
        <dbReference type="ARBA" id="ARBA00022691"/>
    </source>
</evidence>
<keyword evidence="9" id="KW-1185">Reference proteome</keyword>
<dbReference type="Pfam" id="PF02353">
    <property type="entry name" value="CMAS"/>
    <property type="match status" value="1"/>
</dbReference>
<evidence type="ECO:0000313" key="8">
    <source>
        <dbReference type="EMBL" id="QJR15200.1"/>
    </source>
</evidence>
<gene>
    <name evidence="8" type="ORF">DSM104440_02017</name>
</gene>
<proteinExistence type="inferred from homology"/>
<feature type="domain" description="DUF7884" evidence="7">
    <location>
        <begin position="20"/>
        <end position="83"/>
    </location>
</feature>
<dbReference type="Proteomes" id="UP000503096">
    <property type="component" value="Chromosome"/>
</dbReference>
<evidence type="ECO:0000256" key="2">
    <source>
        <dbReference type="ARBA" id="ARBA00022603"/>
    </source>
</evidence>
<dbReference type="GO" id="GO:0008610">
    <property type="term" value="P:lipid biosynthetic process"/>
    <property type="evidence" value="ECO:0007669"/>
    <property type="project" value="InterPro"/>
</dbReference>
<organism evidence="8 9">
    <name type="scientific">Usitatibacter palustris</name>
    <dbReference type="NCBI Taxonomy" id="2732487"/>
    <lineage>
        <taxon>Bacteria</taxon>
        <taxon>Pseudomonadati</taxon>
        <taxon>Pseudomonadota</taxon>
        <taxon>Betaproteobacteria</taxon>
        <taxon>Nitrosomonadales</taxon>
        <taxon>Usitatibacteraceae</taxon>
        <taxon>Usitatibacter</taxon>
    </lineage>
</organism>
<reference evidence="8 9" key="1">
    <citation type="submission" date="2020-04" db="EMBL/GenBank/DDBJ databases">
        <title>Usitatibacter rugosus gen. nov., sp. nov. and Usitatibacter palustris sp. nov., novel members of Usitatibacteraceae fam. nov. within the order Nitrosomonadales isolated from soil.</title>
        <authorList>
            <person name="Huber K.J."/>
            <person name="Neumann-Schaal M."/>
            <person name="Geppert A."/>
            <person name="Luckner M."/>
            <person name="Wanner G."/>
            <person name="Overmann J."/>
        </authorList>
    </citation>
    <scope>NUCLEOTIDE SEQUENCE [LARGE SCALE GENOMIC DNA]</scope>
    <source>
        <strain evidence="8 9">Swamp67</strain>
    </source>
</reference>
<keyword evidence="4" id="KW-0949">S-adenosyl-L-methionine</keyword>
<evidence type="ECO:0000256" key="3">
    <source>
        <dbReference type="ARBA" id="ARBA00022679"/>
    </source>
</evidence>
<dbReference type="Gene3D" id="3.40.50.150">
    <property type="entry name" value="Vaccinia Virus protein VP39"/>
    <property type="match status" value="1"/>
</dbReference>
<keyword evidence="2 8" id="KW-0489">Methyltransferase</keyword>
<dbReference type="InterPro" id="IPR003333">
    <property type="entry name" value="CMAS"/>
</dbReference>
<dbReference type="AlphaFoldDB" id="A0A6M4H6P8"/>
<protein>
    <submittedName>
        <fullName evidence="8">Putative fatty acid methyltransferase</fullName>
        <ecNumber evidence="8">2.1.1.-</ecNumber>
    </submittedName>
</protein>
<keyword evidence="3 8" id="KW-0808">Transferase</keyword>
<feature type="active site" evidence="6">
    <location>
        <position position="365"/>
    </location>
</feature>
<dbReference type="PANTHER" id="PTHR43667">
    <property type="entry name" value="CYCLOPROPANE-FATTY-ACYL-PHOSPHOLIPID SYNTHASE"/>
    <property type="match status" value="1"/>
</dbReference>
<name>A0A6M4H6P8_9PROT</name>
<dbReference type="EMBL" id="CP053073">
    <property type="protein sequence ID" value="QJR15200.1"/>
    <property type="molecule type" value="Genomic_DNA"/>
</dbReference>
<dbReference type="InterPro" id="IPR050723">
    <property type="entry name" value="CFA/CMAS"/>
</dbReference>
<accession>A0A6M4H6P8</accession>
<dbReference type="SUPFAM" id="SSF53335">
    <property type="entry name" value="S-adenosyl-L-methionine-dependent methyltransferases"/>
    <property type="match status" value="1"/>
</dbReference>
<evidence type="ECO:0000256" key="6">
    <source>
        <dbReference type="PIRSR" id="PIRSR003085-1"/>
    </source>
</evidence>
<sequence length="401" mass="45402">MFLAAGVGQVLERLGGQGGLPLRVVLWDGREFPLSDEPLATVRVKRPQALTALSHPTLLSLAEAYVNGDLDLEGDLDAAIRAAESLARDEGGPLFVRDGAAPRSHTREEDSAAIRHHYDVANGFYALWLDPRMVYSCAYFRTESDSLEQAQLNKLDHICRKLRLDADEQFLDIGCGWGALILHAAKKYGARATGITLSEQQFEWTQRRIREEGLQHRCRVLLEDYRDHQSPAPYDKIASVGMFEHVGIANLPTYFATVRRLLRERGLFMNHGITSSSSDGVAVGMGAGEFIDRYVFPQGEIPHLHRVVRDMSDQDFEVHDVECLRPHYAKTLRHWSANFERRLSQAVMASSEKTARVWRLYLAGCAHAFDQRWTSIHQILASRQVNPGRTELPLTREWIYR</sequence>
<dbReference type="GO" id="GO:0032259">
    <property type="term" value="P:methylation"/>
    <property type="evidence" value="ECO:0007669"/>
    <property type="project" value="UniProtKB-KW"/>
</dbReference>
<evidence type="ECO:0000256" key="5">
    <source>
        <dbReference type="ARBA" id="ARBA00023098"/>
    </source>
</evidence>